<dbReference type="WBParaSite" id="PgR027_g007_t01">
    <property type="protein sequence ID" value="PgR027_g007_t01"/>
    <property type="gene ID" value="PgR027_g007"/>
</dbReference>
<organism evidence="1 2">
    <name type="scientific">Parascaris univalens</name>
    <name type="common">Nematode worm</name>
    <dbReference type="NCBI Taxonomy" id="6257"/>
    <lineage>
        <taxon>Eukaryota</taxon>
        <taxon>Metazoa</taxon>
        <taxon>Ecdysozoa</taxon>
        <taxon>Nematoda</taxon>
        <taxon>Chromadorea</taxon>
        <taxon>Rhabditida</taxon>
        <taxon>Spirurina</taxon>
        <taxon>Ascaridomorpha</taxon>
        <taxon>Ascaridoidea</taxon>
        <taxon>Ascarididae</taxon>
        <taxon>Parascaris</taxon>
    </lineage>
</organism>
<protein>
    <submittedName>
        <fullName evidence="2">Alpha-1,3-glucosyltransferase</fullName>
    </submittedName>
</protein>
<accession>A0A915B7H1</accession>
<proteinExistence type="predicted"/>
<evidence type="ECO:0000313" key="1">
    <source>
        <dbReference type="Proteomes" id="UP000887569"/>
    </source>
</evidence>
<reference evidence="2" key="1">
    <citation type="submission" date="2022-11" db="UniProtKB">
        <authorList>
            <consortium name="WormBaseParasite"/>
        </authorList>
    </citation>
    <scope>IDENTIFICATION</scope>
</reference>
<dbReference type="Proteomes" id="UP000887569">
    <property type="component" value="Unplaced"/>
</dbReference>
<dbReference type="AlphaFoldDB" id="A0A915B7H1"/>
<sequence>PERDRERELHQRCRLRITHAIAVSFVSENLSKRKGKLEELPRSIFNKQQITFMFRPISSLMKTVDQIHSPLIYVKYKVRHFLHRQMFLVHFEVSKSE</sequence>
<name>A0A915B7H1_PARUN</name>
<evidence type="ECO:0000313" key="2">
    <source>
        <dbReference type="WBParaSite" id="PgR027_g007_t01"/>
    </source>
</evidence>
<keyword evidence="1" id="KW-1185">Reference proteome</keyword>